<reference evidence="1 2" key="1">
    <citation type="submission" date="2018-11" db="EMBL/GenBank/DDBJ databases">
        <title>Genomes From Bacteria Associated with the Canine Oral Cavity: a Test Case for Automated Genome-Based Taxonomic Assignment.</title>
        <authorList>
            <person name="Coil D.A."/>
            <person name="Jospin G."/>
            <person name="Darling A.E."/>
            <person name="Wallis C."/>
            <person name="Davis I.J."/>
            <person name="Harris S."/>
            <person name="Eisen J.A."/>
            <person name="Holcombe L.J."/>
            <person name="O'Flynn C."/>
        </authorList>
    </citation>
    <scope>NUCLEOTIDE SEQUENCE [LARGE SCALE GENOMIC DNA]</scope>
    <source>
        <strain evidence="1 2">OH2822_COT-296</strain>
    </source>
</reference>
<comment type="caution">
    <text evidence="1">The sequence shown here is derived from an EMBL/GenBank/DDBJ whole genome shotgun (WGS) entry which is preliminary data.</text>
</comment>
<dbReference type="Proteomes" id="UP000280935">
    <property type="component" value="Unassembled WGS sequence"/>
</dbReference>
<gene>
    <name evidence="1" type="ORF">EII35_07165</name>
</gene>
<dbReference type="EMBL" id="RQYT01000012">
    <property type="protein sequence ID" value="RRD49779.1"/>
    <property type="molecule type" value="Genomic_DNA"/>
</dbReference>
<dbReference type="AlphaFoldDB" id="A0A3P1WT31"/>
<accession>A0A3P1WT31</accession>
<dbReference type="RefSeq" id="WP_125227781.1">
    <property type="nucleotide sequence ID" value="NZ_RQYT01000012.1"/>
</dbReference>
<evidence type="ECO:0000313" key="1">
    <source>
        <dbReference type="EMBL" id="RRD49779.1"/>
    </source>
</evidence>
<proteinExistence type="predicted"/>
<sequence>MKITAKTFTEEERWAVRAEQLKHLEPETGPVPEVELIRWTQSYEDYSVTMSQCLKDAGFDVTPGYRGPDLGEGIPESQIPAFDLAYYKCDSQYTLDPRLRGDWSEDQIGLVHDYFEQYYIPCMKAHGQPVVEEGKPTRDVYVATFFTTEDRWWPYPAVEVPADVAKACPELPPDTALYGG</sequence>
<dbReference type="OrthoDB" id="3726412at2"/>
<organism evidence="1 2">
    <name type="scientific">Arachnia propionica</name>
    <dbReference type="NCBI Taxonomy" id="1750"/>
    <lineage>
        <taxon>Bacteria</taxon>
        <taxon>Bacillati</taxon>
        <taxon>Actinomycetota</taxon>
        <taxon>Actinomycetes</taxon>
        <taxon>Propionibacteriales</taxon>
        <taxon>Propionibacteriaceae</taxon>
        <taxon>Arachnia</taxon>
    </lineage>
</organism>
<protein>
    <submittedName>
        <fullName evidence="1">Uncharacterized protein</fullName>
    </submittedName>
</protein>
<name>A0A3P1WT31_9ACTN</name>
<evidence type="ECO:0000313" key="2">
    <source>
        <dbReference type="Proteomes" id="UP000280935"/>
    </source>
</evidence>